<dbReference type="PANTHER" id="PTHR11963:SF23">
    <property type="entry name" value="CYTOSOL AMINOPEPTIDASE"/>
    <property type="match status" value="1"/>
</dbReference>
<feature type="non-terminal residue" evidence="7">
    <location>
        <position position="274"/>
    </location>
</feature>
<proteinExistence type="inferred from homology"/>
<feature type="domain" description="Peptidase M17 leucyl aminopeptidase N-terminal" evidence="6">
    <location>
        <begin position="13"/>
        <end position="129"/>
    </location>
</feature>
<evidence type="ECO:0008006" key="8">
    <source>
        <dbReference type="Google" id="ProtNLM"/>
    </source>
</evidence>
<name>A0A382WZV9_9ZZZZ</name>
<reference evidence="7" key="1">
    <citation type="submission" date="2018-05" db="EMBL/GenBank/DDBJ databases">
        <authorList>
            <person name="Lanie J.A."/>
            <person name="Ng W.-L."/>
            <person name="Kazmierczak K.M."/>
            <person name="Andrzejewski T.M."/>
            <person name="Davidsen T.M."/>
            <person name="Wayne K.J."/>
            <person name="Tettelin H."/>
            <person name="Glass J.I."/>
            <person name="Rusch D."/>
            <person name="Podicherti R."/>
            <person name="Tsui H.-C.T."/>
            <person name="Winkler M.E."/>
        </authorList>
    </citation>
    <scope>NUCLEOTIDE SEQUENCE</scope>
</reference>
<evidence type="ECO:0000259" key="6">
    <source>
        <dbReference type="Pfam" id="PF02789"/>
    </source>
</evidence>
<evidence type="ECO:0000256" key="3">
    <source>
        <dbReference type="ARBA" id="ARBA00022670"/>
    </source>
</evidence>
<dbReference type="SUPFAM" id="SSF52949">
    <property type="entry name" value="Macro domain-like"/>
    <property type="match status" value="1"/>
</dbReference>
<dbReference type="PANTHER" id="PTHR11963">
    <property type="entry name" value="LEUCINE AMINOPEPTIDASE-RELATED"/>
    <property type="match status" value="1"/>
</dbReference>
<dbReference type="Gene3D" id="3.40.220.10">
    <property type="entry name" value="Leucine Aminopeptidase, subunit E, domain 1"/>
    <property type="match status" value="1"/>
</dbReference>
<dbReference type="GO" id="GO:0070006">
    <property type="term" value="F:metalloaminopeptidase activity"/>
    <property type="evidence" value="ECO:0007669"/>
    <property type="project" value="InterPro"/>
</dbReference>
<organism evidence="7">
    <name type="scientific">marine metagenome</name>
    <dbReference type="NCBI Taxonomy" id="408172"/>
    <lineage>
        <taxon>unclassified sequences</taxon>
        <taxon>metagenomes</taxon>
        <taxon>ecological metagenomes</taxon>
    </lineage>
</organism>
<evidence type="ECO:0000256" key="2">
    <source>
        <dbReference type="ARBA" id="ARBA00022438"/>
    </source>
</evidence>
<dbReference type="SUPFAM" id="SSF53187">
    <property type="entry name" value="Zn-dependent exopeptidases"/>
    <property type="match status" value="1"/>
</dbReference>
<protein>
    <recommendedName>
        <fullName evidence="8">Cytosol aminopeptidase domain-containing protein</fullName>
    </recommendedName>
</protein>
<dbReference type="GO" id="GO:0006508">
    <property type="term" value="P:proteolysis"/>
    <property type="evidence" value="ECO:0007669"/>
    <property type="project" value="UniProtKB-KW"/>
</dbReference>
<dbReference type="GO" id="GO:0030145">
    <property type="term" value="F:manganese ion binding"/>
    <property type="evidence" value="ECO:0007669"/>
    <property type="project" value="InterPro"/>
</dbReference>
<dbReference type="PRINTS" id="PR00481">
    <property type="entry name" value="LAMNOPPTDASE"/>
</dbReference>
<dbReference type="InterPro" id="IPR000819">
    <property type="entry name" value="Peptidase_M17_C"/>
</dbReference>
<dbReference type="InterPro" id="IPR043472">
    <property type="entry name" value="Macro_dom-like"/>
</dbReference>
<dbReference type="EMBL" id="UINC01163527">
    <property type="protein sequence ID" value="SVD63885.1"/>
    <property type="molecule type" value="Genomic_DNA"/>
</dbReference>
<evidence type="ECO:0000313" key="7">
    <source>
        <dbReference type="EMBL" id="SVD63885.1"/>
    </source>
</evidence>
<sequence>ITSWTKSPVDLIVFGIFKDHTMTKIGDDINIHLKNIVKKGIKCGGIRGKEGESHKFFGENIRYLLLGLGDKEKFNTESMRKAGGSAAKFALKEKCPSLCVESFHNKTDETFSRALTEGLIMGSYQFCDYFTQEDDDEKTVFIESATILNGDNSGITKGIAAAQSVCLARDLGNHPGNITTPTYLAERSQEIAKKGVMKCTVFEREKFTEMGMGALAGVARGSDEPPKFILLEYFGGKKNEKPICLVGKGLTFDSGGISIKPSNKMDEMKYDMCG</sequence>
<keyword evidence="3" id="KW-0645">Protease</keyword>
<dbReference type="GO" id="GO:0005737">
    <property type="term" value="C:cytoplasm"/>
    <property type="evidence" value="ECO:0007669"/>
    <property type="project" value="InterPro"/>
</dbReference>
<dbReference type="InterPro" id="IPR011356">
    <property type="entry name" value="Leucine_aapep/pepB"/>
</dbReference>
<feature type="domain" description="Cytosol aminopeptidase" evidence="5">
    <location>
        <begin position="167"/>
        <end position="274"/>
    </location>
</feature>
<feature type="non-terminal residue" evidence="7">
    <location>
        <position position="1"/>
    </location>
</feature>
<gene>
    <name evidence="7" type="ORF">METZ01_LOCUS416739</name>
</gene>
<dbReference type="Pfam" id="PF00883">
    <property type="entry name" value="Peptidase_M17"/>
    <property type="match status" value="1"/>
</dbReference>
<dbReference type="Pfam" id="PF02789">
    <property type="entry name" value="Peptidase_M17_N"/>
    <property type="match status" value="1"/>
</dbReference>
<evidence type="ECO:0000256" key="1">
    <source>
        <dbReference type="ARBA" id="ARBA00009528"/>
    </source>
</evidence>
<accession>A0A382WZV9</accession>
<dbReference type="InterPro" id="IPR008283">
    <property type="entry name" value="Peptidase_M17_N"/>
</dbReference>
<comment type="similarity">
    <text evidence="1">Belongs to the peptidase M17 family.</text>
</comment>
<evidence type="ECO:0000259" key="5">
    <source>
        <dbReference type="Pfam" id="PF00883"/>
    </source>
</evidence>
<dbReference type="Gene3D" id="3.40.630.10">
    <property type="entry name" value="Zn peptidases"/>
    <property type="match status" value="1"/>
</dbReference>
<keyword evidence="4" id="KW-0378">Hydrolase</keyword>
<evidence type="ECO:0000256" key="4">
    <source>
        <dbReference type="ARBA" id="ARBA00022801"/>
    </source>
</evidence>
<dbReference type="AlphaFoldDB" id="A0A382WZV9"/>
<keyword evidence="2" id="KW-0031">Aminopeptidase</keyword>